<dbReference type="Pfam" id="PF08284">
    <property type="entry name" value="RVP_2"/>
    <property type="match status" value="1"/>
</dbReference>
<dbReference type="InterPro" id="IPR021109">
    <property type="entry name" value="Peptidase_aspartic_dom_sf"/>
</dbReference>
<keyword evidence="2" id="KW-0479">Metal-binding</keyword>
<dbReference type="GO" id="GO:0003677">
    <property type="term" value="F:DNA binding"/>
    <property type="evidence" value="ECO:0007669"/>
    <property type="project" value="UniProtKB-KW"/>
</dbReference>
<dbReference type="GO" id="GO:0003964">
    <property type="term" value="F:RNA-directed DNA polymerase activity"/>
    <property type="evidence" value="ECO:0007669"/>
    <property type="project" value="UniProtKB-KW"/>
</dbReference>
<evidence type="ECO:0000256" key="4">
    <source>
        <dbReference type="ARBA" id="ARBA00022801"/>
    </source>
</evidence>
<dbReference type="PROSITE" id="PS50994">
    <property type="entry name" value="INTEGRASE"/>
    <property type="match status" value="1"/>
</dbReference>
<dbReference type="InterPro" id="IPR036397">
    <property type="entry name" value="RNaseH_sf"/>
</dbReference>
<dbReference type="GO" id="GO:0015074">
    <property type="term" value="P:DNA integration"/>
    <property type="evidence" value="ECO:0007669"/>
    <property type="project" value="UniProtKB-KW"/>
</dbReference>
<dbReference type="PANTHER" id="PTHR37984">
    <property type="entry name" value="PROTEIN CBG26694"/>
    <property type="match status" value="1"/>
</dbReference>
<dbReference type="Gene3D" id="2.40.70.10">
    <property type="entry name" value="Acid Proteases"/>
    <property type="match status" value="1"/>
</dbReference>
<dbReference type="Gene3D" id="4.10.60.10">
    <property type="entry name" value="Zinc finger, CCHC-type"/>
    <property type="match status" value="1"/>
</dbReference>
<dbReference type="InterPro" id="IPR056924">
    <property type="entry name" value="SH3_Tf2-1"/>
</dbReference>
<dbReference type="CDD" id="cd01647">
    <property type="entry name" value="RT_LTR"/>
    <property type="match status" value="1"/>
</dbReference>
<keyword evidence="7 15" id="KW-0695">RNA-directed DNA polymerase</keyword>
<evidence type="ECO:0000313" key="15">
    <source>
        <dbReference type="EMBL" id="GEU55495.1"/>
    </source>
</evidence>
<keyword evidence="4" id="KW-0378">Hydrolase</keyword>
<feature type="domain" description="CCHC-type" evidence="13">
    <location>
        <begin position="339"/>
        <end position="353"/>
    </location>
</feature>
<protein>
    <submittedName>
        <fullName evidence="15">Putative reverse transcriptase domain-containing protein</fullName>
    </submittedName>
</protein>
<dbReference type="InterPro" id="IPR001584">
    <property type="entry name" value="Integrase_cat-core"/>
</dbReference>
<dbReference type="InterPro" id="IPR041588">
    <property type="entry name" value="Integrase_H2C2"/>
</dbReference>
<evidence type="ECO:0000256" key="10">
    <source>
        <dbReference type="ARBA" id="ARBA00023172"/>
    </source>
</evidence>
<dbReference type="InterPro" id="IPR050951">
    <property type="entry name" value="Retrovirus_Pol_polyprotein"/>
</dbReference>
<keyword evidence="1" id="KW-0645">Protease</keyword>
<dbReference type="Pfam" id="PF00078">
    <property type="entry name" value="RVT_1"/>
    <property type="match status" value="1"/>
</dbReference>
<dbReference type="Gene3D" id="3.30.70.270">
    <property type="match status" value="1"/>
</dbReference>
<evidence type="ECO:0000256" key="11">
    <source>
        <dbReference type="PROSITE-ProRule" id="PRU00047"/>
    </source>
</evidence>
<dbReference type="Gene3D" id="3.30.420.10">
    <property type="entry name" value="Ribonuclease H-like superfamily/Ribonuclease H"/>
    <property type="match status" value="1"/>
</dbReference>
<reference evidence="15" key="1">
    <citation type="journal article" date="2019" name="Sci. Rep.">
        <title>Draft genome of Tanacetum cinerariifolium, the natural source of mosquito coil.</title>
        <authorList>
            <person name="Yamashiro T."/>
            <person name="Shiraishi A."/>
            <person name="Satake H."/>
            <person name="Nakayama K."/>
        </authorList>
    </citation>
    <scope>NUCLEOTIDE SEQUENCE</scope>
</reference>
<evidence type="ECO:0000256" key="3">
    <source>
        <dbReference type="ARBA" id="ARBA00022750"/>
    </source>
</evidence>
<keyword evidence="3" id="KW-0064">Aspartyl protease</keyword>
<dbReference type="GO" id="GO:0006310">
    <property type="term" value="P:DNA recombination"/>
    <property type="evidence" value="ECO:0007669"/>
    <property type="project" value="UniProtKB-KW"/>
</dbReference>
<dbReference type="Pfam" id="PF24626">
    <property type="entry name" value="SH3_Tf2-1"/>
    <property type="match status" value="1"/>
</dbReference>
<sequence length="1124" mass="128053">MIVLACIEVHGKALGAYDLRVVTPRALVYAGLMTSKDVSILRSYVLRFVWDPAWSSGNLKSIIEMYEPNTGYDWEGIRIMPLRMTTQSANQATVVPKGGRTGRGGGRTRGRSGDQGKGRIDGQGGQGSEVNDGVEGVPYFSTIIAQQLQNLLPTIIETMESVQDMSGCRDSQKVKYTAGSFVSKALTWWNSQIHTRGREATIGMSLEDLKTLTREEFCLSNYMQKLETKLWNHGMVGADHAAYTDRFHKLDMLVPHLVTPKNKMIKGYIYGLALQIGGMRGNEGEPIKDRNGRDDNKRTRTVNAFATTTNPVMRENTSTAPKCTTCSFYHPPKVPCRTCFNCNRSGHFVKDCRVVPRNVILVNARNPTIARGACYECGSTDHFKAACLRLNQAPRLGGNLPNQALAIDGGQGRRNYGNQVGIEPSDLRFGYEIKIASGQLVEIDKVIKGCNLEIEGHMFDINLIPFGSGSFDVIIGMDWLSNHKAEIICHEKKQEELVVVSDFPEVFPDDLSGLPPIREIEFRIELIPGAIPVAKSPHRLAPSEMEELLGQLKELQENDFRSGYHQLRVHEGDILKTTFRTRDGHFEFIVMPFDLTNTPTIFMDLMNRVCRLYLDKFVVVFIDDILIYSKTQEEHVVHLGLVLELLKEEKLCAKLSKCEFWLREVQFLRHVINGDGIHVDPSKIKAVKNWEAPGTLFSFILRTGRSSIKDRILAAQEEASNESARLQKGLYEMIEHMSDGALYYLNRIWVPLKGDVRTLIINEAHKSKYSVHPGADKMYYDLRDRYCWPGFKKDMNVYVSRCLTCLKVTIEQLTKSAHFLPMREDYKIDRLAGLYLNEIVARHGVLILIISDRNSRFTSRFWQSMQEALGTKLDMSMAYYPQTDSQSERTIQTLEDMLRACVLDFRGSWDVHLPLVKFSYNNSYHSSVRCVLFETLYGRKCRSLIMWAEVAEGQLTGPELVQETTKKISQIKDKLKATRDCQKIYADKRRKPLKFSVGECVLLKVSHWKCVVHFGKKRKLAPRFVGPFEITKHIGLVAYRLRLPEELNGVYDTFHVSNLKKFLADPTLHVPLYEIQIDDKLNFVEEPAKILERELKKLKRNRISIVKVRQNSKCGPEFTWERED</sequence>
<dbReference type="Pfam" id="PF00098">
    <property type="entry name" value="zf-CCHC"/>
    <property type="match status" value="1"/>
</dbReference>
<dbReference type="Gene3D" id="3.10.10.10">
    <property type="entry name" value="HIV Type 1 Reverse Transcriptase, subunit A, domain 1"/>
    <property type="match status" value="1"/>
</dbReference>
<dbReference type="CDD" id="cd00303">
    <property type="entry name" value="retropepsin_like"/>
    <property type="match status" value="1"/>
</dbReference>
<evidence type="ECO:0000256" key="7">
    <source>
        <dbReference type="ARBA" id="ARBA00022918"/>
    </source>
</evidence>
<evidence type="ECO:0000259" key="13">
    <source>
        <dbReference type="PROSITE" id="PS50158"/>
    </source>
</evidence>
<keyword evidence="6" id="KW-0229">DNA integration</keyword>
<organism evidence="15">
    <name type="scientific">Tanacetum cinerariifolium</name>
    <name type="common">Dalmatian daisy</name>
    <name type="synonym">Chrysanthemum cinerariifolium</name>
    <dbReference type="NCBI Taxonomy" id="118510"/>
    <lineage>
        <taxon>Eukaryota</taxon>
        <taxon>Viridiplantae</taxon>
        <taxon>Streptophyta</taxon>
        <taxon>Embryophyta</taxon>
        <taxon>Tracheophyta</taxon>
        <taxon>Spermatophyta</taxon>
        <taxon>Magnoliopsida</taxon>
        <taxon>eudicotyledons</taxon>
        <taxon>Gunneridae</taxon>
        <taxon>Pentapetalae</taxon>
        <taxon>asterids</taxon>
        <taxon>campanulids</taxon>
        <taxon>Asterales</taxon>
        <taxon>Asteraceae</taxon>
        <taxon>Asteroideae</taxon>
        <taxon>Anthemideae</taxon>
        <taxon>Anthemidinae</taxon>
        <taxon>Tanacetum</taxon>
    </lineage>
</organism>
<dbReference type="GO" id="GO:0003887">
    <property type="term" value="F:DNA-directed DNA polymerase activity"/>
    <property type="evidence" value="ECO:0007669"/>
    <property type="project" value="UniProtKB-KW"/>
</dbReference>
<proteinExistence type="predicted"/>
<keyword evidence="11" id="KW-0863">Zinc-finger</keyword>
<dbReference type="SUPFAM" id="SSF53098">
    <property type="entry name" value="Ribonuclease H-like"/>
    <property type="match status" value="1"/>
</dbReference>
<dbReference type="InterPro" id="IPR000477">
    <property type="entry name" value="RT_dom"/>
</dbReference>
<keyword evidence="5" id="KW-0460">Magnesium</keyword>
<feature type="compositionally biased region" description="Basic and acidic residues" evidence="12">
    <location>
        <begin position="111"/>
        <end position="120"/>
    </location>
</feature>
<evidence type="ECO:0000256" key="9">
    <source>
        <dbReference type="ARBA" id="ARBA00023125"/>
    </source>
</evidence>
<evidence type="ECO:0000256" key="2">
    <source>
        <dbReference type="ARBA" id="ARBA00022723"/>
    </source>
</evidence>
<feature type="region of interest" description="Disordered" evidence="12">
    <location>
        <begin position="90"/>
        <end position="129"/>
    </location>
</feature>
<comment type="caution">
    <text evidence="15">The sequence shown here is derived from an EMBL/GenBank/DDBJ whole genome shotgun (WGS) entry which is preliminary data.</text>
</comment>
<dbReference type="InterPro" id="IPR012337">
    <property type="entry name" value="RNaseH-like_sf"/>
</dbReference>
<dbReference type="InterPro" id="IPR001878">
    <property type="entry name" value="Znf_CCHC"/>
</dbReference>
<dbReference type="GO" id="GO:0004519">
    <property type="term" value="F:endonuclease activity"/>
    <property type="evidence" value="ECO:0007669"/>
    <property type="project" value="UniProtKB-KW"/>
</dbReference>
<keyword evidence="9" id="KW-0238">DNA-binding</keyword>
<dbReference type="AlphaFoldDB" id="A0A6L2L5E5"/>
<keyword evidence="8" id="KW-0808">Transferase</keyword>
<dbReference type="Pfam" id="PF17921">
    <property type="entry name" value="Integrase_H2C2"/>
    <property type="match status" value="1"/>
</dbReference>
<keyword evidence="8" id="KW-0548">Nucleotidyltransferase</keyword>
<dbReference type="PANTHER" id="PTHR37984:SF15">
    <property type="entry name" value="INTEGRASE CATALYTIC DOMAIN-CONTAINING PROTEIN"/>
    <property type="match status" value="1"/>
</dbReference>
<feature type="domain" description="Integrase catalytic" evidence="14">
    <location>
        <begin position="769"/>
        <end position="940"/>
    </location>
</feature>
<name>A0A6L2L5E5_TANCI</name>
<dbReference type="SUPFAM" id="SSF56672">
    <property type="entry name" value="DNA/RNA polymerases"/>
    <property type="match status" value="1"/>
</dbReference>
<dbReference type="InterPro" id="IPR043502">
    <property type="entry name" value="DNA/RNA_pol_sf"/>
</dbReference>
<dbReference type="GO" id="GO:0008270">
    <property type="term" value="F:zinc ion binding"/>
    <property type="evidence" value="ECO:0007669"/>
    <property type="project" value="UniProtKB-KW"/>
</dbReference>
<evidence type="ECO:0000256" key="1">
    <source>
        <dbReference type="ARBA" id="ARBA00022670"/>
    </source>
</evidence>
<gene>
    <name evidence="15" type="ORF">Tci_027473</name>
</gene>
<dbReference type="PROSITE" id="PS50158">
    <property type="entry name" value="ZF_CCHC"/>
    <property type="match status" value="1"/>
</dbReference>
<dbReference type="InterPro" id="IPR036875">
    <property type="entry name" value="Znf_CCHC_sf"/>
</dbReference>
<keyword evidence="8" id="KW-0239">DNA-directed DNA polymerase</keyword>
<evidence type="ECO:0000256" key="5">
    <source>
        <dbReference type="ARBA" id="ARBA00022842"/>
    </source>
</evidence>
<evidence type="ECO:0000256" key="6">
    <source>
        <dbReference type="ARBA" id="ARBA00022908"/>
    </source>
</evidence>
<accession>A0A6L2L5E5</accession>
<evidence type="ECO:0000256" key="12">
    <source>
        <dbReference type="SAM" id="MobiDB-lite"/>
    </source>
</evidence>
<evidence type="ECO:0000256" key="8">
    <source>
        <dbReference type="ARBA" id="ARBA00022932"/>
    </source>
</evidence>
<evidence type="ECO:0000259" key="14">
    <source>
        <dbReference type="PROSITE" id="PS50994"/>
    </source>
</evidence>
<dbReference type="SUPFAM" id="SSF57756">
    <property type="entry name" value="Retrovirus zinc finger-like domains"/>
    <property type="match status" value="1"/>
</dbReference>
<dbReference type="GO" id="GO:0004190">
    <property type="term" value="F:aspartic-type endopeptidase activity"/>
    <property type="evidence" value="ECO:0007669"/>
    <property type="project" value="UniProtKB-KW"/>
</dbReference>
<keyword evidence="11" id="KW-0862">Zinc</keyword>
<dbReference type="GO" id="GO:0006508">
    <property type="term" value="P:proteolysis"/>
    <property type="evidence" value="ECO:0007669"/>
    <property type="project" value="UniProtKB-KW"/>
</dbReference>
<keyword evidence="10" id="KW-0233">DNA recombination</keyword>
<dbReference type="InterPro" id="IPR043128">
    <property type="entry name" value="Rev_trsase/Diguanyl_cyclase"/>
</dbReference>
<dbReference type="SMART" id="SM00343">
    <property type="entry name" value="ZnF_C2HC"/>
    <property type="match status" value="2"/>
</dbReference>
<dbReference type="EMBL" id="BKCJ010003506">
    <property type="protein sequence ID" value="GEU55495.1"/>
    <property type="molecule type" value="Genomic_DNA"/>
</dbReference>